<dbReference type="FunFam" id="3.40.50.620:FF:000061">
    <property type="entry name" value="Tyrosine--tRNA ligase"/>
    <property type="match status" value="1"/>
</dbReference>
<evidence type="ECO:0000256" key="7">
    <source>
        <dbReference type="ARBA" id="ARBA00022917"/>
    </source>
</evidence>
<keyword evidence="3 10" id="KW-0436">Ligase</keyword>
<dbReference type="PANTHER" id="PTHR11766">
    <property type="entry name" value="TYROSYL-TRNA SYNTHETASE"/>
    <property type="match status" value="1"/>
</dbReference>
<keyword evidence="5 10" id="KW-0067">ATP-binding</keyword>
<gene>
    <name evidence="10" type="primary">tyrS</name>
    <name evidence="13" type="ORF">ALO63_02880</name>
</gene>
<comment type="caution">
    <text evidence="13">The sequence shown here is derived from an EMBL/GenBank/DDBJ whole genome shotgun (WGS) entry which is preliminary data.</text>
</comment>
<dbReference type="CDD" id="cd00165">
    <property type="entry name" value="S4"/>
    <property type="match status" value="1"/>
</dbReference>
<keyword evidence="6 11" id="KW-0694">RNA-binding</keyword>
<evidence type="ECO:0000256" key="10">
    <source>
        <dbReference type="HAMAP-Rule" id="MF_02007"/>
    </source>
</evidence>
<dbReference type="Gene3D" id="1.10.240.10">
    <property type="entry name" value="Tyrosyl-Transfer RNA Synthetase"/>
    <property type="match status" value="1"/>
</dbReference>
<sequence>MVPFELGAEMKSVEEQLALIKRGADELLVEAELVEKLKRGQPLRIKAGFDPTAPDLHLGHTVLINKLRQFQDLGHQVIFLIGDFTGMIGDPSGKSATRPPLTREQVLDYAETYKFQVFKILDPAKTEVAFNSTWMDKLSPADFIRLSSQYTVARMLERDDFDKRYKSNQSIAIHEFLYPLVQGYDSVALKADVELGGTDQKFNLLMGRELQRAYGQEPQCILTMPLLEGLDGVKKMSKSLGNYVGIQEAPGIMYSKLVSIPDSLMWRYFELLSFRSMEEINGLRADCEAGANPRDIKIKLAEELVARFHGEEAAANAHRSAGNRMKEGELPDDLPEISVAATEDMPISAVLNKAGLVKNAAVARDLLASGGVRIDGEVVDRGFVFKLGATHVCQAGKKAFGRVNLVSEESSK</sequence>
<dbReference type="InterPro" id="IPR002942">
    <property type="entry name" value="S4_RNA-bd"/>
</dbReference>
<evidence type="ECO:0000313" key="14">
    <source>
        <dbReference type="Proteomes" id="UP000050420"/>
    </source>
</evidence>
<dbReference type="Pfam" id="PF01479">
    <property type="entry name" value="S4"/>
    <property type="match status" value="1"/>
</dbReference>
<dbReference type="GO" id="GO:0005524">
    <property type="term" value="F:ATP binding"/>
    <property type="evidence" value="ECO:0007669"/>
    <property type="project" value="UniProtKB-UniRule"/>
</dbReference>
<dbReference type="GO" id="GO:0005829">
    <property type="term" value="C:cytosol"/>
    <property type="evidence" value="ECO:0007669"/>
    <property type="project" value="TreeGrafter"/>
</dbReference>
<reference evidence="13 14" key="1">
    <citation type="submission" date="2015-09" db="EMBL/GenBank/DDBJ databases">
        <title>Genome announcement of multiple Pseudomonas syringae strains.</title>
        <authorList>
            <person name="Thakur S."/>
            <person name="Wang P.W."/>
            <person name="Gong Y."/>
            <person name="Weir B.S."/>
            <person name="Guttman D.S."/>
        </authorList>
    </citation>
    <scope>NUCLEOTIDE SEQUENCE [LARGE SCALE GENOMIC DNA]</scope>
    <source>
        <strain evidence="13 14">ICMP4331</strain>
    </source>
</reference>
<organism evidence="13 14">
    <name type="scientific">Pseudomonas amygdali pv. mori</name>
    <dbReference type="NCBI Taxonomy" id="34065"/>
    <lineage>
        <taxon>Bacteria</taxon>
        <taxon>Pseudomonadati</taxon>
        <taxon>Pseudomonadota</taxon>
        <taxon>Gammaproteobacteria</taxon>
        <taxon>Pseudomonadales</taxon>
        <taxon>Pseudomonadaceae</taxon>
        <taxon>Pseudomonas</taxon>
        <taxon>Pseudomonas amygdali</taxon>
    </lineage>
</organism>
<comment type="similarity">
    <text evidence="10">Belongs to the class-I aminoacyl-tRNA synthetase family. TyrS type 2 subfamily.</text>
</comment>
<evidence type="ECO:0000256" key="11">
    <source>
        <dbReference type="PROSITE-ProRule" id="PRU00182"/>
    </source>
</evidence>
<dbReference type="Pfam" id="PF00579">
    <property type="entry name" value="tRNA-synt_1b"/>
    <property type="match status" value="1"/>
</dbReference>
<name>A0A0P9WP65_PSEA0</name>
<comment type="subcellular location">
    <subcellularLocation>
        <location evidence="10">Cytoplasm</location>
    </subcellularLocation>
</comment>
<dbReference type="SUPFAM" id="SSF55174">
    <property type="entry name" value="Alpha-L RNA-binding motif"/>
    <property type="match status" value="1"/>
</dbReference>
<feature type="binding site" evidence="10">
    <location>
        <position position="238"/>
    </location>
    <ligand>
        <name>ATP</name>
        <dbReference type="ChEBI" id="CHEBI:30616"/>
    </ligand>
</feature>
<comment type="subunit">
    <text evidence="1 10">Homodimer.</text>
</comment>
<evidence type="ECO:0000256" key="3">
    <source>
        <dbReference type="ARBA" id="ARBA00022598"/>
    </source>
</evidence>
<dbReference type="GO" id="GO:0003723">
    <property type="term" value="F:RNA binding"/>
    <property type="evidence" value="ECO:0007669"/>
    <property type="project" value="UniProtKB-KW"/>
</dbReference>
<dbReference type="GO" id="GO:0004831">
    <property type="term" value="F:tyrosine-tRNA ligase activity"/>
    <property type="evidence" value="ECO:0007669"/>
    <property type="project" value="UniProtKB-UniRule"/>
</dbReference>
<dbReference type="HAMAP" id="MF_02007">
    <property type="entry name" value="Tyr_tRNA_synth_type2"/>
    <property type="match status" value="1"/>
</dbReference>
<evidence type="ECO:0000256" key="6">
    <source>
        <dbReference type="ARBA" id="ARBA00022884"/>
    </source>
</evidence>
<evidence type="ECO:0000256" key="9">
    <source>
        <dbReference type="ARBA" id="ARBA00048248"/>
    </source>
</evidence>
<dbReference type="EC" id="6.1.1.1" evidence="10"/>
<dbReference type="PATRIC" id="fig|34065.5.peg.4104"/>
<keyword evidence="8 10" id="KW-0030">Aminoacyl-tRNA synthetase</keyword>
<feature type="domain" description="RNA-binding S4" evidence="12">
    <location>
        <begin position="345"/>
        <end position="384"/>
    </location>
</feature>
<dbReference type="InterPro" id="IPR036986">
    <property type="entry name" value="S4_RNA-bd_sf"/>
</dbReference>
<dbReference type="FunFam" id="1.10.240.10:FF:000006">
    <property type="entry name" value="Tyrosine--tRNA ligase"/>
    <property type="match status" value="1"/>
</dbReference>
<dbReference type="InterPro" id="IPR024108">
    <property type="entry name" value="Tyr-tRNA-ligase_bac_2"/>
</dbReference>
<comment type="function">
    <text evidence="10">Catalyzes the attachment of tyrosine to tRNA(Tyr) in a two-step reaction: tyrosine is first activated by ATP to form Tyr-AMP and then transferred to the acceptor end of tRNA(Tyr).</text>
</comment>
<evidence type="ECO:0000313" key="13">
    <source>
        <dbReference type="EMBL" id="KPY04821.1"/>
    </source>
</evidence>
<dbReference type="CDD" id="cd00805">
    <property type="entry name" value="TyrRS_core"/>
    <property type="match status" value="1"/>
</dbReference>
<protein>
    <recommendedName>
        <fullName evidence="10">Tyrosine--tRNA ligase</fullName>
        <ecNumber evidence="10">6.1.1.1</ecNumber>
    </recommendedName>
    <alternativeName>
        <fullName evidence="10">Tyrosyl-tRNA synthetase</fullName>
        <shortName evidence="10">TyrRS</shortName>
    </alternativeName>
</protein>
<comment type="catalytic activity">
    <reaction evidence="9 10">
        <text>tRNA(Tyr) + L-tyrosine + ATP = L-tyrosyl-tRNA(Tyr) + AMP + diphosphate + H(+)</text>
        <dbReference type="Rhea" id="RHEA:10220"/>
        <dbReference type="Rhea" id="RHEA-COMP:9706"/>
        <dbReference type="Rhea" id="RHEA-COMP:9707"/>
        <dbReference type="ChEBI" id="CHEBI:15378"/>
        <dbReference type="ChEBI" id="CHEBI:30616"/>
        <dbReference type="ChEBI" id="CHEBI:33019"/>
        <dbReference type="ChEBI" id="CHEBI:58315"/>
        <dbReference type="ChEBI" id="CHEBI:78442"/>
        <dbReference type="ChEBI" id="CHEBI:78536"/>
        <dbReference type="ChEBI" id="CHEBI:456215"/>
        <dbReference type="EC" id="6.1.1.1"/>
    </reaction>
</comment>
<dbReference type="SUPFAM" id="SSF52374">
    <property type="entry name" value="Nucleotidylyl transferase"/>
    <property type="match status" value="1"/>
</dbReference>
<proteinExistence type="inferred from homology"/>
<dbReference type="Gene3D" id="3.10.290.10">
    <property type="entry name" value="RNA-binding S4 domain"/>
    <property type="match status" value="1"/>
</dbReference>
<evidence type="ECO:0000256" key="2">
    <source>
        <dbReference type="ARBA" id="ARBA00022490"/>
    </source>
</evidence>
<dbReference type="AlphaFoldDB" id="A0A0P9WP65"/>
<dbReference type="PROSITE" id="PS50889">
    <property type="entry name" value="S4"/>
    <property type="match status" value="1"/>
</dbReference>
<dbReference type="InterPro" id="IPR002307">
    <property type="entry name" value="Tyr-tRNA-ligase"/>
</dbReference>
<dbReference type="EMBL" id="LJQU01000033">
    <property type="protein sequence ID" value="KPY04821.1"/>
    <property type="molecule type" value="Genomic_DNA"/>
</dbReference>
<feature type="short sequence motif" description="'HIGH' region" evidence="10">
    <location>
        <begin position="51"/>
        <end position="60"/>
    </location>
</feature>
<dbReference type="InterPro" id="IPR002305">
    <property type="entry name" value="aa-tRNA-synth_Ic"/>
</dbReference>
<dbReference type="GO" id="GO:0006437">
    <property type="term" value="P:tyrosyl-tRNA aminoacylation"/>
    <property type="evidence" value="ECO:0007669"/>
    <property type="project" value="UniProtKB-UniRule"/>
</dbReference>
<dbReference type="PRINTS" id="PR01040">
    <property type="entry name" value="TRNASYNTHTYR"/>
</dbReference>
<dbReference type="InterPro" id="IPR014729">
    <property type="entry name" value="Rossmann-like_a/b/a_fold"/>
</dbReference>
<evidence type="ECO:0000256" key="4">
    <source>
        <dbReference type="ARBA" id="ARBA00022741"/>
    </source>
</evidence>
<evidence type="ECO:0000256" key="8">
    <source>
        <dbReference type="ARBA" id="ARBA00023146"/>
    </source>
</evidence>
<accession>A0A0P9WP65</accession>
<dbReference type="InterPro" id="IPR001412">
    <property type="entry name" value="aa-tRNA-synth_I_CS"/>
</dbReference>
<evidence type="ECO:0000256" key="5">
    <source>
        <dbReference type="ARBA" id="ARBA00022840"/>
    </source>
</evidence>
<keyword evidence="2 10" id="KW-0963">Cytoplasm</keyword>
<feature type="short sequence motif" description="'KMSKS' region" evidence="10">
    <location>
        <begin position="235"/>
        <end position="239"/>
    </location>
</feature>
<evidence type="ECO:0000259" key="12">
    <source>
        <dbReference type="Pfam" id="PF01479"/>
    </source>
</evidence>
<dbReference type="InterPro" id="IPR024088">
    <property type="entry name" value="Tyr-tRNA-ligase_bac-type"/>
</dbReference>
<keyword evidence="7 10" id="KW-0648">Protein biosynthesis</keyword>
<dbReference type="Gene3D" id="3.40.50.620">
    <property type="entry name" value="HUPs"/>
    <property type="match status" value="1"/>
</dbReference>
<dbReference type="NCBIfam" id="TIGR00234">
    <property type="entry name" value="tyrS"/>
    <property type="match status" value="1"/>
</dbReference>
<keyword evidence="4 10" id="KW-0547">Nucleotide-binding</keyword>
<dbReference type="Proteomes" id="UP000050420">
    <property type="component" value="Unassembled WGS sequence"/>
</dbReference>
<dbReference type="PROSITE" id="PS00178">
    <property type="entry name" value="AA_TRNA_LIGASE_I"/>
    <property type="match status" value="1"/>
</dbReference>
<evidence type="ECO:0000256" key="1">
    <source>
        <dbReference type="ARBA" id="ARBA00011738"/>
    </source>
</evidence>
<dbReference type="PANTHER" id="PTHR11766:SF1">
    <property type="entry name" value="TYROSINE--TRNA LIGASE"/>
    <property type="match status" value="1"/>
</dbReference>